<dbReference type="PANTHER" id="PTHR10126">
    <property type="entry name" value="TATA-BOX BINDING PROTEIN"/>
    <property type="match status" value="1"/>
</dbReference>
<evidence type="ECO:0000256" key="9">
    <source>
        <dbReference type="ARBA" id="ARBA00023474"/>
    </source>
</evidence>
<keyword evidence="5" id="KW-0805">Transcription regulation</keyword>
<evidence type="ECO:0000256" key="4">
    <source>
        <dbReference type="ARBA" id="ARBA00022490"/>
    </source>
</evidence>
<evidence type="ECO:0000256" key="5">
    <source>
        <dbReference type="ARBA" id="ARBA00023015"/>
    </source>
</evidence>
<evidence type="ECO:0000256" key="6">
    <source>
        <dbReference type="ARBA" id="ARBA00023125"/>
    </source>
</evidence>
<keyword evidence="6" id="KW-0238">DNA-binding</keyword>
<keyword evidence="4" id="KW-0963">Cytoplasm</keyword>
<evidence type="ECO:0000256" key="2">
    <source>
        <dbReference type="ARBA" id="ARBA00004496"/>
    </source>
</evidence>
<comment type="caution">
    <text evidence="12">The sequence shown here is derived from an EMBL/GenBank/DDBJ whole genome shotgun (WGS) entry which is preliminary data.</text>
</comment>
<accession>A0AAD9UF22</accession>
<feature type="compositionally biased region" description="Pro residues" evidence="11">
    <location>
        <begin position="260"/>
        <end position="272"/>
    </location>
</feature>
<keyword evidence="8" id="KW-0539">Nucleus</keyword>
<dbReference type="EMBL" id="JAODUO010000184">
    <property type="protein sequence ID" value="KAK2186920.1"/>
    <property type="molecule type" value="Genomic_DNA"/>
</dbReference>
<dbReference type="AlphaFoldDB" id="A0AAD9UF22"/>
<dbReference type="FunFam" id="3.30.310.10:FF:000005">
    <property type="entry name" value="TATA box-binding protein-like 1"/>
    <property type="match status" value="1"/>
</dbReference>
<dbReference type="Proteomes" id="UP001209878">
    <property type="component" value="Unassembled WGS sequence"/>
</dbReference>
<dbReference type="InterPro" id="IPR000814">
    <property type="entry name" value="TBP"/>
</dbReference>
<reference evidence="12" key="1">
    <citation type="journal article" date="2023" name="Mol. Biol. Evol.">
        <title>Third-Generation Sequencing Reveals the Adaptive Role of the Epigenome in Three Deep-Sea Polychaetes.</title>
        <authorList>
            <person name="Perez M."/>
            <person name="Aroh O."/>
            <person name="Sun Y."/>
            <person name="Lan Y."/>
            <person name="Juniper S.K."/>
            <person name="Young C.R."/>
            <person name="Angers B."/>
            <person name="Qian P.Y."/>
        </authorList>
    </citation>
    <scope>NUCLEOTIDE SEQUENCE</scope>
    <source>
        <strain evidence="12">R07B-5</strain>
    </source>
</reference>
<dbReference type="PRINTS" id="PR00686">
    <property type="entry name" value="TIFACTORIID"/>
</dbReference>
<sequence length="321" mass="35366">MTHYIIMDHSHGVQQFDMAPARTVTDAGVPVVPQVQHVTHVVSTENAQNSCGQDDTQLQVTGMDSGNENTHLTDNVAADDGPTLDIVINNVVCCFTTRCHLNLKRIAQEGVNVIYRRDCGMVSMKLRRPSTTASIWSSGKITCTGATSEDQARVAARKIARSLEHLGFRVKFKNFHVVNVLGTCSMPFGIHITKFSSDHKEHASYEPELHPGVTYRIKNPKATLKIFSTGSITVTAPCVANIQSAIEHIYTLVSQYKMPKAPPKSQPQPAPSPIISGTVSRNRFLPMNRQHVARHDYSDDDDDSSSFGSSMDEFDEDVSQN</sequence>
<evidence type="ECO:0000313" key="13">
    <source>
        <dbReference type="Proteomes" id="UP001209878"/>
    </source>
</evidence>
<dbReference type="InterPro" id="IPR015445">
    <property type="entry name" value="TBP-like"/>
</dbReference>
<organism evidence="12 13">
    <name type="scientific">Ridgeia piscesae</name>
    <name type="common">Tubeworm</name>
    <dbReference type="NCBI Taxonomy" id="27915"/>
    <lineage>
        <taxon>Eukaryota</taxon>
        <taxon>Metazoa</taxon>
        <taxon>Spiralia</taxon>
        <taxon>Lophotrochozoa</taxon>
        <taxon>Annelida</taxon>
        <taxon>Polychaeta</taxon>
        <taxon>Sedentaria</taxon>
        <taxon>Canalipalpata</taxon>
        <taxon>Sabellida</taxon>
        <taxon>Siboglinidae</taxon>
        <taxon>Ridgeia</taxon>
    </lineage>
</organism>
<feature type="region of interest" description="Disordered" evidence="11">
    <location>
        <begin position="258"/>
        <end position="321"/>
    </location>
</feature>
<dbReference type="GO" id="GO:0005634">
    <property type="term" value="C:nucleus"/>
    <property type="evidence" value="ECO:0007669"/>
    <property type="project" value="UniProtKB-SubCell"/>
</dbReference>
<dbReference type="GO" id="GO:0005737">
    <property type="term" value="C:cytoplasm"/>
    <property type="evidence" value="ECO:0007669"/>
    <property type="project" value="UniProtKB-SubCell"/>
</dbReference>
<dbReference type="InterPro" id="IPR012295">
    <property type="entry name" value="TBP_dom_sf"/>
</dbReference>
<proteinExistence type="inferred from homology"/>
<evidence type="ECO:0000256" key="1">
    <source>
        <dbReference type="ARBA" id="ARBA00004123"/>
    </source>
</evidence>
<evidence type="ECO:0000313" key="12">
    <source>
        <dbReference type="EMBL" id="KAK2186920.1"/>
    </source>
</evidence>
<protein>
    <recommendedName>
        <fullName evidence="9">TATA box-binding protein-like 1</fullName>
    </recommendedName>
    <alternativeName>
        <fullName evidence="10">TBP-like factor</fullName>
    </alternativeName>
</protein>
<evidence type="ECO:0000256" key="10">
    <source>
        <dbReference type="ARBA" id="ARBA00033173"/>
    </source>
</evidence>
<dbReference type="GO" id="GO:0006352">
    <property type="term" value="P:DNA-templated transcription initiation"/>
    <property type="evidence" value="ECO:0007669"/>
    <property type="project" value="InterPro"/>
</dbReference>
<dbReference type="FunFam" id="3.30.310.10:FF:000009">
    <property type="entry name" value="TatA box-binding protein-like protein 1"/>
    <property type="match status" value="1"/>
</dbReference>
<dbReference type="Gene3D" id="3.30.310.10">
    <property type="entry name" value="TATA-Binding Protein"/>
    <property type="match status" value="2"/>
</dbReference>
<feature type="compositionally biased region" description="Acidic residues" evidence="11">
    <location>
        <begin position="312"/>
        <end position="321"/>
    </location>
</feature>
<dbReference type="Pfam" id="PF00352">
    <property type="entry name" value="TBP"/>
    <property type="match status" value="2"/>
</dbReference>
<evidence type="ECO:0000256" key="7">
    <source>
        <dbReference type="ARBA" id="ARBA00023163"/>
    </source>
</evidence>
<evidence type="ECO:0000256" key="11">
    <source>
        <dbReference type="SAM" id="MobiDB-lite"/>
    </source>
</evidence>
<keyword evidence="13" id="KW-1185">Reference proteome</keyword>
<keyword evidence="7" id="KW-0804">Transcription</keyword>
<dbReference type="GO" id="GO:0003677">
    <property type="term" value="F:DNA binding"/>
    <property type="evidence" value="ECO:0007669"/>
    <property type="project" value="UniProtKB-KW"/>
</dbReference>
<name>A0AAD9UF22_RIDPI</name>
<comment type="subcellular location">
    <subcellularLocation>
        <location evidence="2">Cytoplasm</location>
    </subcellularLocation>
    <subcellularLocation>
        <location evidence="1">Nucleus</location>
    </subcellularLocation>
</comment>
<evidence type="ECO:0000256" key="3">
    <source>
        <dbReference type="ARBA" id="ARBA00005560"/>
    </source>
</evidence>
<comment type="similarity">
    <text evidence="3">Belongs to the TBP family.</text>
</comment>
<dbReference type="SUPFAM" id="SSF55945">
    <property type="entry name" value="TATA-box binding protein-like"/>
    <property type="match status" value="2"/>
</dbReference>
<dbReference type="CDD" id="cd04517">
    <property type="entry name" value="TLF"/>
    <property type="match status" value="1"/>
</dbReference>
<gene>
    <name evidence="12" type="ORF">NP493_182g02026</name>
</gene>
<evidence type="ECO:0000256" key="8">
    <source>
        <dbReference type="ARBA" id="ARBA00023242"/>
    </source>
</evidence>